<keyword evidence="4" id="KW-1185">Reference proteome</keyword>
<feature type="repeat" description="TPR" evidence="2">
    <location>
        <begin position="1094"/>
        <end position="1127"/>
    </location>
</feature>
<evidence type="ECO:0000256" key="1">
    <source>
        <dbReference type="ARBA" id="ARBA00009820"/>
    </source>
</evidence>
<dbReference type="STRING" id="1218599.LEP1GSC195_2406"/>
<dbReference type="InterPro" id="IPR011990">
    <property type="entry name" value="TPR-like_helical_dom_sf"/>
</dbReference>
<organism evidence="3 4">
    <name type="scientific">Leptospira wolbachii serovar Codice str. CDC</name>
    <dbReference type="NCBI Taxonomy" id="1218599"/>
    <lineage>
        <taxon>Bacteria</taxon>
        <taxon>Pseudomonadati</taxon>
        <taxon>Spirochaetota</taxon>
        <taxon>Spirochaetia</taxon>
        <taxon>Leptospirales</taxon>
        <taxon>Leptospiraceae</taxon>
        <taxon>Leptospira</taxon>
    </lineage>
</organism>
<evidence type="ECO:0000313" key="3">
    <source>
        <dbReference type="EMBL" id="EOQ96843.1"/>
    </source>
</evidence>
<comment type="caution">
    <text evidence="3">The sequence shown here is derived from an EMBL/GenBank/DDBJ whole genome shotgun (WGS) entry which is preliminary data.</text>
</comment>
<accession>R9A3Q1</accession>
<dbReference type="PROSITE" id="PS50005">
    <property type="entry name" value="TPR"/>
    <property type="match status" value="1"/>
</dbReference>
<gene>
    <name evidence="3" type="ORF">LEP1GSC195_2406</name>
</gene>
<dbReference type="SMART" id="SM00028">
    <property type="entry name" value="TPR"/>
    <property type="match status" value="5"/>
</dbReference>
<reference evidence="3" key="1">
    <citation type="submission" date="2013-04" db="EMBL/GenBank/DDBJ databases">
        <authorList>
            <person name="Harkins D.M."/>
            <person name="Durkin A.S."/>
            <person name="Brinkac L.M."/>
            <person name="Haft D.H."/>
            <person name="Selengut J.D."/>
            <person name="Sanka R."/>
            <person name="DePew J."/>
            <person name="Purushe J."/>
            <person name="Galloway R.L."/>
            <person name="Vinetz J.M."/>
            <person name="Sutton G.G."/>
            <person name="Nierman W.C."/>
            <person name="Fouts D.E."/>
        </authorList>
    </citation>
    <scope>NUCLEOTIDE SEQUENCE [LARGE SCALE GENOMIC DNA]</scope>
    <source>
        <strain evidence="3">CDC</strain>
    </source>
</reference>
<comment type="similarity">
    <text evidence="1">Belongs to the TolB family.</text>
</comment>
<dbReference type="PANTHER" id="PTHR36842:SF1">
    <property type="entry name" value="PROTEIN TOLB"/>
    <property type="match status" value="1"/>
</dbReference>
<proteinExistence type="inferred from homology"/>
<keyword evidence="2" id="KW-0802">TPR repeat</keyword>
<dbReference type="EMBL" id="AOGZ02000014">
    <property type="protein sequence ID" value="EOQ96843.1"/>
    <property type="molecule type" value="Genomic_DNA"/>
</dbReference>
<dbReference type="SUPFAM" id="SSF69304">
    <property type="entry name" value="Tricorn protease N-terminal domain"/>
    <property type="match status" value="1"/>
</dbReference>
<dbReference type="PANTHER" id="PTHR36842">
    <property type="entry name" value="PROTEIN TOLB HOMOLOG"/>
    <property type="match status" value="1"/>
</dbReference>
<dbReference type="SUPFAM" id="SSF48452">
    <property type="entry name" value="TPR-like"/>
    <property type="match status" value="1"/>
</dbReference>
<dbReference type="InterPro" id="IPR011042">
    <property type="entry name" value="6-blade_b-propeller_TolB-like"/>
</dbReference>
<dbReference type="Gene3D" id="2.120.10.30">
    <property type="entry name" value="TolB, C-terminal domain"/>
    <property type="match status" value="2"/>
</dbReference>
<dbReference type="Proteomes" id="UP000013984">
    <property type="component" value="Unassembled WGS sequence"/>
</dbReference>
<evidence type="ECO:0000313" key="4">
    <source>
        <dbReference type="Proteomes" id="UP000013984"/>
    </source>
</evidence>
<evidence type="ECO:0000256" key="2">
    <source>
        <dbReference type="PROSITE-ProRule" id="PRU00339"/>
    </source>
</evidence>
<dbReference type="InterPro" id="IPR019734">
    <property type="entry name" value="TPR_rpt"/>
</dbReference>
<dbReference type="Gene3D" id="1.25.40.10">
    <property type="entry name" value="Tetratricopeptide repeat domain"/>
    <property type="match status" value="2"/>
</dbReference>
<dbReference type="Pfam" id="PF07676">
    <property type="entry name" value="PD40"/>
    <property type="match status" value="4"/>
</dbReference>
<sequence>MKPSMRFPFSFIILFPFVFFQCVLFQKNVKMTNVDFDYSAISKNYFSPTQSKPFPLTVQRGNNIYNSTTKDGRYLFYATDQKGNFDIWFRDLKSSVVVPVTNHPFSETKPSISPNGKYLVFVSEEFDSEGDLILLPMDIEEWTRELLKGNRFIDDEFINLTNKPDKKGEYTKGIIDTDPVWSADGETIYFISDRFTPGLPNLCALKLENPNQVVQITSKGATSPYVSSDGKTVYFISYFEEPKGEIYSINLTSSVIQRITTNTYLDYSPTVDSKSKNLYYASIRKDTNQNGKLDERDHSILVMMNMESGEERILSSGETSNFDVRYSHFNGGSILFSASYFNAINIYFIPENGAIPKQPNIREQYQYAKTFTSGQSLEAYFLALDSVELFYSEDPLFPIYSARVSVLKYSSLLRVGKREEARTFLESYRNRLRAEGNKNYFALLLAQWEESKRSDKKFNFIYEIQSVPPTKWTKDAEAMLYHLYVDELEKEKKDTLAFESLRLIYQRFPDYHQIDEIKRRLGGYEFKSDSLKLSSLYQEMIEGWEKEKSRYLSNPSVTFSNDHKRDLRYLLEDVIQKVSENRNSETLVSHLNVILSDSAAKQVPQFTITLKYLKAKALSDLRKFNESNEILDSIIPIPINIDLEPPGKPSVFETPTFIAEYKTPILLRANLLKYYNQKSTGNTTDALRNLKIYLEFYDPILGVDLGEEDIQSAFFYFENKAVEFERIGDLLQSSFHYFFNNQNMFLVKTRNLYLDSLYKEYAIYYQRKMVDTIFRFGKKIREEEERALLNQLNILSKDKLNVVGNLSGVTSIITDNELLRGVVDIKDFEKIEVLSEKALSWTELYYKQAVPRARPYLDLATLYGYSYYLINKYVTFESYYYSTGTMTDARKTEILENFKRAELELRWIIYADPTHYDAYQLLGWLYQYVDLIKMQKNTKSGKIDSEVYEDLYKKYFPDKNLEANIELYNQILVFLGEDYRDRKVISDLNLNLGNNYFLLSNFPKANESYRKVEDVSVYLSVKNQFEGYKQEAIYRFNYGKSLIYQGQYKKASEQFSKSIDIYFKNEYYQSVNEYASDPNSISSSKLNEIRSKLALLFSLKGLSELEFGNFEEAISSFQTAIAYNKDVKFISPVNLANYLAIAFQKSGRFRDSYQMLNSAEAEYKSNPDSILQRYRKWSFWNIIFGDNLRVIGDGRFPGEFPNDFKYLLTLGIRIENHIEQEEYSAALSEIQARNKLITSKDLDDTIIGKNILAKSRQVEAQIYQRSLLPVEAVNHYKELADILLENPSNKGLENLFQNYAYSIFSLQESSEFQFDTKQILLKQFFEQLDLWKKKGTSNCSETKDSCDNRFRIENPKFDIVYGTALYYSSLLLEKEEKDYHLTLAKAAEILENPGLVDPRVIGLSSDPISRQMRVRIQLNLYTVYMKLGDSYMAEKKWKEASELAYEFRLDEEMFWANAQRFKWGQLQSRSEKNANYLTYGKEAIQTYQTNLSVRLFSPKHRLVDFLESYSEVHLTSNQTKNLVNHWENFRSLELFRDLISAQFEFEDSKSNLYYQDLMKWVKGYRKLTNVISEKALKREPVTTSLKQQINEIQNLDGIIEKLKNVSPERSAFLEPKRPTKDEFSDGWIGLYPTNESLFFFHLQQGKLQTATCKSINEISDCIPKLTGLSPTIQIIGPKVSGGLVRSVVKEYHKKNSSPVLLFDRNHNELFPERNERRLKWVTVYGENEKNKQDKNVRTLPAGNLGVYLYDTDYLVTNRSLDKQTSLFGDEKSYIFPLREIFQGSGSEISVIGLEDSNFNTQKQWNLISKLYEVLRSKRIQNIVSYQSQKKEDYSSMRLDLFAGDQDRLLIGNWKEFSVSKNGLREKANEFISVGFQKEKSKEFIDAYENYYTASTLLDDEDDPLPALELKLAKLKTEIFPNVPRKSIFKPLWTKYAKSSFQNQIRYEYLVSCLSSKDREDCKYNSSDFIGDDGDSYLGALDFYFQLRNGNVKDIAAKNDLRSKVETKEDPFLQAYRLGSLYIQNYLFYEAEAETNKLTRLAKTPKEKTVVKNRVLELYFHKGFLLGDKEIYLTPLTSTSAYNYGFKKDWKNFDDKVLSRDFTKFGYSDSIYDSYRLRLYSAWKEQLQTGYFESMSLTPEYLTSGESVLTKLSHLNRTLFFHLLLSSVPFQKNQEVNSLIELLVSEELKEGRNYRTLFFRLELAKALLLRGEWEMADSLVSKIQSMDKELGDGNRFWQERWNDFKWKRDYLKNQSSTASLSNPFLKFFQIAKSKKPDEYISLLNEFNKKYRGEFLSPELREEYEFLFHFLLQQSLEKNSSESFFDLAVAREIFRFTSSRFSNNELYVKHIPNFEIYSDRLKKKMVGKQEFHGLFDLGKKTYLLSFASGKSLGREMFSDNKSIYRESVKYFRSAESGSQEVILRESLADKYRTSFRLNKTNRHYIYSSGLHAVVPIVLPDTEYYSVASVSDFLSNPALKFNSITPKKPDVSVVGWNSSLENEINAGLMVWETNGKKDGYAPFNVDFTEIGWCQNNYLCSSEVPLFDAASKGVNTTKIYANQRIGNSAQYTNDFSGVAYYLARENTGLFVLHSGVQTGVHNLFFLKQFLQGYDLPKPLHVRLVEGKEAARNSAIDDRFWIGYKLYTSAMIED</sequence>
<dbReference type="InterPro" id="IPR011659">
    <property type="entry name" value="WD40"/>
</dbReference>
<name>R9A3Q1_9LEPT</name>
<protein>
    <submittedName>
        <fullName evidence="3">WD40-like protein</fullName>
    </submittedName>
</protein>